<dbReference type="GO" id="GO:0003700">
    <property type="term" value="F:DNA-binding transcription factor activity"/>
    <property type="evidence" value="ECO:0007669"/>
    <property type="project" value="InterPro"/>
</dbReference>
<dbReference type="InParanoid" id="A0A5J5ERA1"/>
<feature type="compositionally biased region" description="Basic and acidic residues" evidence="1">
    <location>
        <begin position="22"/>
        <end position="31"/>
    </location>
</feature>
<dbReference type="AlphaFoldDB" id="A0A5J5ERA1"/>
<evidence type="ECO:0000313" key="4">
    <source>
        <dbReference type="Proteomes" id="UP000326924"/>
    </source>
</evidence>
<feature type="compositionally biased region" description="Low complexity" evidence="1">
    <location>
        <begin position="11"/>
        <end position="20"/>
    </location>
</feature>
<dbReference type="OrthoDB" id="2245989at2759"/>
<dbReference type="Proteomes" id="UP000326924">
    <property type="component" value="Unassembled WGS sequence"/>
</dbReference>
<accession>A0A5J5ERA1</accession>
<evidence type="ECO:0000259" key="2">
    <source>
        <dbReference type="PROSITE" id="PS00036"/>
    </source>
</evidence>
<name>A0A5J5ERA1_9PEZI</name>
<dbReference type="SUPFAM" id="SSF57959">
    <property type="entry name" value="Leucine zipper domain"/>
    <property type="match status" value="1"/>
</dbReference>
<protein>
    <recommendedName>
        <fullName evidence="2">BZIP domain-containing protein</fullName>
    </recommendedName>
</protein>
<feature type="domain" description="BZIP" evidence="2">
    <location>
        <begin position="47"/>
        <end position="62"/>
    </location>
</feature>
<dbReference type="PROSITE" id="PS00036">
    <property type="entry name" value="BZIP_BASIC"/>
    <property type="match status" value="1"/>
</dbReference>
<proteinExistence type="predicted"/>
<dbReference type="EMBL" id="VXIS01000155">
    <property type="protein sequence ID" value="KAA8900321.1"/>
    <property type="molecule type" value="Genomic_DNA"/>
</dbReference>
<evidence type="ECO:0000313" key="3">
    <source>
        <dbReference type="EMBL" id="KAA8900321.1"/>
    </source>
</evidence>
<dbReference type="PANTHER" id="PTHR38116">
    <property type="entry name" value="CHROMOSOME 7, WHOLE GENOME SHOTGUN SEQUENCE"/>
    <property type="match status" value="1"/>
</dbReference>
<feature type="compositionally biased region" description="Pro residues" evidence="1">
    <location>
        <begin position="1"/>
        <end position="10"/>
    </location>
</feature>
<dbReference type="CDD" id="cd14688">
    <property type="entry name" value="bZIP_YAP"/>
    <property type="match status" value="1"/>
</dbReference>
<feature type="region of interest" description="Disordered" evidence="1">
    <location>
        <begin position="121"/>
        <end position="163"/>
    </location>
</feature>
<gene>
    <name evidence="3" type="ORF">FN846DRAFT_909300</name>
</gene>
<comment type="caution">
    <text evidence="3">The sequence shown here is derived from an EMBL/GenBank/DDBJ whole genome shotgun (WGS) entry which is preliminary data.</text>
</comment>
<dbReference type="Pfam" id="PF11905">
    <property type="entry name" value="DUF3425"/>
    <property type="match status" value="1"/>
</dbReference>
<feature type="compositionally biased region" description="Polar residues" evidence="1">
    <location>
        <begin position="121"/>
        <end position="133"/>
    </location>
</feature>
<dbReference type="Pfam" id="PF00170">
    <property type="entry name" value="bZIP_1"/>
    <property type="match status" value="1"/>
</dbReference>
<dbReference type="InterPro" id="IPR021833">
    <property type="entry name" value="DUF3425"/>
</dbReference>
<dbReference type="InterPro" id="IPR004827">
    <property type="entry name" value="bZIP"/>
</dbReference>
<sequence>MESSPSPPTRPQTSSSSSSSEEGPHQRKFLTEEEERELASTTNRQERRRIQNRVAQRAYRQKQKQRLYDLEQKLTGFYVEHPELPEVNIESMRVSGAFDTPNNWSGLAISYPIATMLNTRMGSTPSRSPTGSVGATALRYSPERRPHSASRKQPPRSEPQSLSAVGYIQHCAEEIQENMTPYLTLSIVPVRNAVEANLKVLCIDLGQYQAGIARSPFRPGFSTRYADFQRLVSSLAIYAPNLFPTQSQLEVDHLPYIDIIPSKGIRDRLLGAMDSESFPLDQEELCHDIEWGLVVWGKKAWDERSWEWTAAFVEKWSWLFEAETLESTNFWRSQRGESPIELGYQASPSHKGKDSTYR</sequence>
<reference evidence="3 4" key="1">
    <citation type="submission" date="2019-09" db="EMBL/GenBank/DDBJ databases">
        <title>Draft genome of the ectomycorrhizal ascomycete Sphaerosporella brunnea.</title>
        <authorList>
            <consortium name="DOE Joint Genome Institute"/>
            <person name="Benucci G.M."/>
            <person name="Marozzi G."/>
            <person name="Antonielli L."/>
            <person name="Sanchez S."/>
            <person name="Marco P."/>
            <person name="Wang X."/>
            <person name="Falini L.B."/>
            <person name="Barry K."/>
            <person name="Haridas S."/>
            <person name="Lipzen A."/>
            <person name="Labutti K."/>
            <person name="Grigoriev I.V."/>
            <person name="Murat C."/>
            <person name="Martin F."/>
            <person name="Albertini E."/>
            <person name="Donnini D."/>
            <person name="Bonito G."/>
        </authorList>
    </citation>
    <scope>NUCLEOTIDE SEQUENCE [LARGE SCALE GENOMIC DNA]</scope>
    <source>
        <strain evidence="3 4">Sb_GMNB300</strain>
    </source>
</reference>
<dbReference type="InterPro" id="IPR046347">
    <property type="entry name" value="bZIP_sf"/>
</dbReference>
<evidence type="ECO:0000256" key="1">
    <source>
        <dbReference type="SAM" id="MobiDB-lite"/>
    </source>
</evidence>
<organism evidence="3 4">
    <name type="scientific">Sphaerosporella brunnea</name>
    <dbReference type="NCBI Taxonomy" id="1250544"/>
    <lineage>
        <taxon>Eukaryota</taxon>
        <taxon>Fungi</taxon>
        <taxon>Dikarya</taxon>
        <taxon>Ascomycota</taxon>
        <taxon>Pezizomycotina</taxon>
        <taxon>Pezizomycetes</taxon>
        <taxon>Pezizales</taxon>
        <taxon>Pyronemataceae</taxon>
        <taxon>Sphaerosporella</taxon>
    </lineage>
</organism>
<keyword evidence="4" id="KW-1185">Reference proteome</keyword>
<feature type="region of interest" description="Disordered" evidence="1">
    <location>
        <begin position="1"/>
        <end position="64"/>
    </location>
</feature>
<dbReference type="PANTHER" id="PTHR38116:SF9">
    <property type="entry name" value="BZIP DOMAIN-CONTAINING PROTEIN"/>
    <property type="match status" value="1"/>
</dbReference>
<dbReference type="Gene3D" id="1.20.5.170">
    <property type="match status" value="1"/>
</dbReference>